<dbReference type="PANTHER" id="PTHR34406:SF1">
    <property type="entry name" value="PROTEIN YCEI"/>
    <property type="match status" value="1"/>
</dbReference>
<feature type="domain" description="Lipid/polyisoprenoid-binding YceI-like" evidence="2">
    <location>
        <begin position="26"/>
        <end position="188"/>
    </location>
</feature>
<dbReference type="InterPro" id="IPR007372">
    <property type="entry name" value="Lipid/polyisoprenoid-bd_YceI"/>
</dbReference>
<dbReference type="SMART" id="SM00867">
    <property type="entry name" value="YceI"/>
    <property type="match status" value="1"/>
</dbReference>
<organism evidence="3 4">
    <name type="scientific">Albidovulum sediminis</name>
    <dbReference type="NCBI Taxonomy" id="3066345"/>
    <lineage>
        <taxon>Bacteria</taxon>
        <taxon>Pseudomonadati</taxon>
        <taxon>Pseudomonadota</taxon>
        <taxon>Alphaproteobacteria</taxon>
        <taxon>Rhodobacterales</taxon>
        <taxon>Paracoccaceae</taxon>
        <taxon>Albidovulum</taxon>
    </lineage>
</organism>
<gene>
    <name evidence="3" type="ORF">N5I32_02110</name>
</gene>
<keyword evidence="1" id="KW-0732">Signal</keyword>
<protein>
    <submittedName>
        <fullName evidence="3">YceI family protein</fullName>
    </submittedName>
</protein>
<dbReference type="RefSeq" id="WP_261493737.1">
    <property type="nucleotide sequence ID" value="NZ_JAOCQF010000001.1"/>
</dbReference>
<dbReference type="SUPFAM" id="SSF101874">
    <property type="entry name" value="YceI-like"/>
    <property type="match status" value="1"/>
</dbReference>
<dbReference type="InterPro" id="IPR036761">
    <property type="entry name" value="TTHA0802/YceI-like_sf"/>
</dbReference>
<comment type="caution">
    <text evidence="3">The sequence shown here is derived from an EMBL/GenBank/DDBJ whole genome shotgun (WGS) entry which is preliminary data.</text>
</comment>
<keyword evidence="4" id="KW-1185">Reference proteome</keyword>
<dbReference type="PANTHER" id="PTHR34406">
    <property type="entry name" value="PROTEIN YCEI"/>
    <property type="match status" value="1"/>
</dbReference>
<evidence type="ECO:0000313" key="3">
    <source>
        <dbReference type="EMBL" id="MCT8328300.1"/>
    </source>
</evidence>
<feature type="signal peptide" evidence="1">
    <location>
        <begin position="1"/>
        <end position="22"/>
    </location>
</feature>
<evidence type="ECO:0000256" key="1">
    <source>
        <dbReference type="SAM" id="SignalP"/>
    </source>
</evidence>
<dbReference type="EMBL" id="JAOCQF010000001">
    <property type="protein sequence ID" value="MCT8328300.1"/>
    <property type="molecule type" value="Genomic_DNA"/>
</dbReference>
<dbReference type="Proteomes" id="UP001205601">
    <property type="component" value="Unassembled WGS sequence"/>
</dbReference>
<sequence length="191" mass="20173">MRPALAALLIGLAAGLAPPATARPLDYVLQAEGSLVGFEVGFNEGTIRGTFPVAEADLTLDFDRAANSRALVVLDAAGAVANIPFATQAMKSDGVLATDRFPKISFESTGFRREGDAAVVTGMLTLRGQTRPVTLSARVFRPQGTDPGYRERLAVQLTGTVRRSEFGATGFADLVGDEVRLKILARLVLSP</sequence>
<feature type="chain" id="PRO_5045839345" evidence="1">
    <location>
        <begin position="23"/>
        <end position="191"/>
    </location>
</feature>
<name>A0ABT2NHA8_9RHOB</name>
<evidence type="ECO:0000313" key="4">
    <source>
        <dbReference type="Proteomes" id="UP001205601"/>
    </source>
</evidence>
<proteinExistence type="predicted"/>
<accession>A0ABT2NHA8</accession>
<evidence type="ECO:0000259" key="2">
    <source>
        <dbReference type="SMART" id="SM00867"/>
    </source>
</evidence>
<reference evidence="4" key="1">
    <citation type="submission" date="2023-07" db="EMBL/GenBank/DDBJ databases">
        <title>Defluviimonas sediminis sp. nov., isolated from mangrove sediment.</title>
        <authorList>
            <person name="Liu L."/>
            <person name="Li J."/>
            <person name="Huang Y."/>
            <person name="Pan J."/>
            <person name="Li M."/>
        </authorList>
    </citation>
    <scope>NUCLEOTIDE SEQUENCE [LARGE SCALE GENOMIC DNA]</scope>
    <source>
        <strain evidence="4">FT324</strain>
    </source>
</reference>
<dbReference type="Gene3D" id="2.40.128.110">
    <property type="entry name" value="Lipid/polyisoprenoid-binding, YceI-like"/>
    <property type="match status" value="1"/>
</dbReference>
<dbReference type="Pfam" id="PF04264">
    <property type="entry name" value="YceI"/>
    <property type="match status" value="1"/>
</dbReference>